<keyword evidence="5" id="KW-1185">Reference proteome</keyword>
<reference evidence="4" key="5">
    <citation type="journal article" date="2021" name="G3 (Bethesda)">
        <title>Aegilops tauschii genome assembly Aet v5.0 features greater sequence contiguity and improved annotation.</title>
        <authorList>
            <person name="Wang L."/>
            <person name="Zhu T."/>
            <person name="Rodriguez J.C."/>
            <person name="Deal K.R."/>
            <person name="Dubcovsky J."/>
            <person name="McGuire P.E."/>
            <person name="Lux T."/>
            <person name="Spannagl M."/>
            <person name="Mayer K.F.X."/>
            <person name="Baldrich P."/>
            <person name="Meyers B.C."/>
            <person name="Huo N."/>
            <person name="Gu Y.Q."/>
            <person name="Zhou H."/>
            <person name="Devos K.M."/>
            <person name="Bennetzen J.L."/>
            <person name="Unver T."/>
            <person name="Budak H."/>
            <person name="Gulick P.J."/>
            <person name="Galiba G."/>
            <person name="Kalapos B."/>
            <person name="Nelson D.R."/>
            <person name="Li P."/>
            <person name="You F.M."/>
            <person name="Luo M.C."/>
            <person name="Dvorak J."/>
        </authorList>
    </citation>
    <scope>NUCLEOTIDE SEQUENCE [LARGE SCALE GENOMIC DNA]</scope>
    <source>
        <strain evidence="4">cv. AL8/78</strain>
    </source>
</reference>
<proteinExistence type="predicted"/>
<dbReference type="GO" id="GO:0006890">
    <property type="term" value="P:retrograde vesicle-mediated transport, Golgi to endoplasmic reticulum"/>
    <property type="evidence" value="ECO:0007669"/>
    <property type="project" value="TreeGrafter"/>
</dbReference>
<dbReference type="InterPro" id="IPR001680">
    <property type="entry name" value="WD40_rpt"/>
</dbReference>
<reference evidence="4" key="4">
    <citation type="submission" date="2019-03" db="UniProtKB">
        <authorList>
            <consortium name="EnsemblPlants"/>
        </authorList>
    </citation>
    <scope>IDENTIFICATION</scope>
</reference>
<dbReference type="InterPro" id="IPR036322">
    <property type="entry name" value="WD40_repeat_dom_sf"/>
</dbReference>
<dbReference type="PROSITE" id="PS50082">
    <property type="entry name" value="WD_REPEATS_2"/>
    <property type="match status" value="1"/>
</dbReference>
<dbReference type="InterPro" id="IPR050844">
    <property type="entry name" value="Coatomer_complex_subunit"/>
</dbReference>
<dbReference type="Gramene" id="AET7Gv21313000.33">
    <property type="protein sequence ID" value="AET7Gv21313000.33"/>
    <property type="gene ID" value="AET7Gv21313000"/>
</dbReference>
<evidence type="ECO:0000256" key="3">
    <source>
        <dbReference type="PROSITE-ProRule" id="PRU00221"/>
    </source>
</evidence>
<reference evidence="4" key="3">
    <citation type="journal article" date="2017" name="Nature">
        <title>Genome sequence of the progenitor of the wheat D genome Aegilops tauschii.</title>
        <authorList>
            <person name="Luo M.C."/>
            <person name="Gu Y.Q."/>
            <person name="Puiu D."/>
            <person name="Wang H."/>
            <person name="Twardziok S.O."/>
            <person name="Deal K.R."/>
            <person name="Huo N."/>
            <person name="Zhu T."/>
            <person name="Wang L."/>
            <person name="Wang Y."/>
            <person name="McGuire P.E."/>
            <person name="Liu S."/>
            <person name="Long H."/>
            <person name="Ramasamy R.K."/>
            <person name="Rodriguez J.C."/>
            <person name="Van S.L."/>
            <person name="Yuan L."/>
            <person name="Wang Z."/>
            <person name="Xia Z."/>
            <person name="Xiao L."/>
            <person name="Anderson O.D."/>
            <person name="Ouyang S."/>
            <person name="Liang Y."/>
            <person name="Zimin A.V."/>
            <person name="Pertea G."/>
            <person name="Qi P."/>
            <person name="Bennetzen J.L."/>
            <person name="Dai X."/>
            <person name="Dawson M.W."/>
            <person name="Muller H.G."/>
            <person name="Kugler K."/>
            <person name="Rivarola-Duarte L."/>
            <person name="Spannagl M."/>
            <person name="Mayer K.F.X."/>
            <person name="Lu F.H."/>
            <person name="Bevan M.W."/>
            <person name="Leroy P."/>
            <person name="Li P."/>
            <person name="You F.M."/>
            <person name="Sun Q."/>
            <person name="Liu Z."/>
            <person name="Lyons E."/>
            <person name="Wicker T."/>
            <person name="Salzberg S.L."/>
            <person name="Devos K.M."/>
            <person name="Dvorak J."/>
        </authorList>
    </citation>
    <scope>NUCLEOTIDE SEQUENCE [LARGE SCALE GENOMIC DNA]</scope>
    <source>
        <strain evidence="4">cv. AL8/78</strain>
    </source>
</reference>
<evidence type="ECO:0000256" key="1">
    <source>
        <dbReference type="ARBA" id="ARBA00022574"/>
    </source>
</evidence>
<dbReference type="Pfam" id="PF00400">
    <property type="entry name" value="WD40"/>
    <property type="match status" value="2"/>
</dbReference>
<reference evidence="5" key="1">
    <citation type="journal article" date="2014" name="Science">
        <title>Ancient hybridizations among the ancestral genomes of bread wheat.</title>
        <authorList>
            <consortium name="International Wheat Genome Sequencing Consortium,"/>
            <person name="Marcussen T."/>
            <person name="Sandve S.R."/>
            <person name="Heier L."/>
            <person name="Spannagl M."/>
            <person name="Pfeifer M."/>
            <person name="Jakobsen K.S."/>
            <person name="Wulff B.B."/>
            <person name="Steuernagel B."/>
            <person name="Mayer K.F."/>
            <person name="Olsen O.A."/>
        </authorList>
    </citation>
    <scope>NUCLEOTIDE SEQUENCE [LARGE SCALE GENOMIC DNA]</scope>
    <source>
        <strain evidence="5">cv. AL8/78</strain>
    </source>
</reference>
<evidence type="ECO:0000256" key="2">
    <source>
        <dbReference type="ARBA" id="ARBA00022737"/>
    </source>
</evidence>
<name>A0A453TAB0_AEGTS</name>
<dbReference type="Proteomes" id="UP000015105">
    <property type="component" value="Chromosome 7D"/>
</dbReference>
<dbReference type="PANTHER" id="PTHR19876:SF68">
    <property type="entry name" value="COATOMER SUBUNIT BETA'-2"/>
    <property type="match status" value="1"/>
</dbReference>
<dbReference type="SMART" id="SM00320">
    <property type="entry name" value="WD40"/>
    <property type="match status" value="2"/>
</dbReference>
<evidence type="ECO:0000313" key="4">
    <source>
        <dbReference type="EnsemblPlants" id="AET7Gv21313000.33"/>
    </source>
</evidence>
<dbReference type="Gene3D" id="2.130.10.10">
    <property type="entry name" value="YVTN repeat-like/Quinoprotein amine dehydrogenase"/>
    <property type="match status" value="1"/>
</dbReference>
<protein>
    <submittedName>
        <fullName evidence="4">Uncharacterized protein</fullName>
    </submittedName>
</protein>
<feature type="repeat" description="WD" evidence="3">
    <location>
        <begin position="89"/>
        <end position="115"/>
    </location>
</feature>
<dbReference type="GO" id="GO:0030126">
    <property type="term" value="C:COPI vesicle coat"/>
    <property type="evidence" value="ECO:0007669"/>
    <property type="project" value="TreeGrafter"/>
</dbReference>
<dbReference type="PANTHER" id="PTHR19876">
    <property type="entry name" value="COATOMER"/>
    <property type="match status" value="1"/>
</dbReference>
<dbReference type="InterPro" id="IPR015943">
    <property type="entry name" value="WD40/YVTN_repeat-like_dom_sf"/>
</dbReference>
<organism evidence="4 5">
    <name type="scientific">Aegilops tauschii subsp. strangulata</name>
    <name type="common">Goatgrass</name>
    <dbReference type="NCBI Taxonomy" id="200361"/>
    <lineage>
        <taxon>Eukaryota</taxon>
        <taxon>Viridiplantae</taxon>
        <taxon>Streptophyta</taxon>
        <taxon>Embryophyta</taxon>
        <taxon>Tracheophyta</taxon>
        <taxon>Spermatophyta</taxon>
        <taxon>Magnoliopsida</taxon>
        <taxon>Liliopsida</taxon>
        <taxon>Poales</taxon>
        <taxon>Poaceae</taxon>
        <taxon>BOP clade</taxon>
        <taxon>Pooideae</taxon>
        <taxon>Triticodae</taxon>
        <taxon>Triticeae</taxon>
        <taxon>Triticinae</taxon>
        <taxon>Aegilops</taxon>
    </lineage>
</organism>
<dbReference type="AlphaFoldDB" id="A0A453TAB0"/>
<keyword evidence="2" id="KW-0677">Repeat</keyword>
<keyword evidence="1 3" id="KW-0853">WD repeat</keyword>
<dbReference type="GO" id="GO:0006891">
    <property type="term" value="P:intra-Golgi vesicle-mediated transport"/>
    <property type="evidence" value="ECO:0007669"/>
    <property type="project" value="TreeGrafter"/>
</dbReference>
<sequence>FIARKQLIVAMTDLAHLHVYDCSCVTKIEKISFERGDYGTSTLLAVHPILPYVLASGLVLLNWDLSWKTTRIFESEAVTAETVVFNTRDTNSFASGSYDGEVQVWRLDSSDPEYSLIGHLKKVTCLDFVTCGDQQYLISGSYDSTVKVYRPFLSNTTLAKKIS</sequence>
<evidence type="ECO:0000313" key="5">
    <source>
        <dbReference type="Proteomes" id="UP000015105"/>
    </source>
</evidence>
<accession>A0A453TAB0</accession>
<dbReference type="EnsemblPlants" id="AET7Gv21313000.33">
    <property type="protein sequence ID" value="AET7Gv21313000.33"/>
    <property type="gene ID" value="AET7Gv21313000"/>
</dbReference>
<dbReference type="GO" id="GO:0006888">
    <property type="term" value="P:endoplasmic reticulum to Golgi vesicle-mediated transport"/>
    <property type="evidence" value="ECO:0007669"/>
    <property type="project" value="TreeGrafter"/>
</dbReference>
<reference evidence="5" key="2">
    <citation type="journal article" date="2017" name="Nat. Plants">
        <title>The Aegilops tauschii genome reveals multiple impacts of transposons.</title>
        <authorList>
            <person name="Zhao G."/>
            <person name="Zou C."/>
            <person name="Li K."/>
            <person name="Wang K."/>
            <person name="Li T."/>
            <person name="Gao L."/>
            <person name="Zhang X."/>
            <person name="Wang H."/>
            <person name="Yang Z."/>
            <person name="Liu X."/>
            <person name="Jiang W."/>
            <person name="Mao L."/>
            <person name="Kong X."/>
            <person name="Jiao Y."/>
            <person name="Jia J."/>
        </authorList>
    </citation>
    <scope>NUCLEOTIDE SEQUENCE [LARGE SCALE GENOMIC DNA]</scope>
    <source>
        <strain evidence="5">cv. AL8/78</strain>
    </source>
</reference>
<dbReference type="GO" id="GO:0006886">
    <property type="term" value="P:intracellular protein transport"/>
    <property type="evidence" value="ECO:0007669"/>
    <property type="project" value="TreeGrafter"/>
</dbReference>
<dbReference type="SUPFAM" id="SSF50978">
    <property type="entry name" value="WD40 repeat-like"/>
    <property type="match status" value="1"/>
</dbReference>